<name>A0A915L7P9_ROMCU</name>
<keyword evidence="1" id="KW-1133">Transmembrane helix</keyword>
<keyword evidence="2" id="KW-0732">Signal</keyword>
<evidence type="ECO:0000256" key="1">
    <source>
        <dbReference type="SAM" id="Phobius"/>
    </source>
</evidence>
<feature type="chain" id="PRO_5037838991" evidence="2">
    <location>
        <begin position="20"/>
        <end position="373"/>
    </location>
</feature>
<evidence type="ECO:0000313" key="4">
    <source>
        <dbReference type="WBParaSite" id="nRc.2.0.1.t46498-RA"/>
    </source>
</evidence>
<sequence length="373" mass="43202">MFDIDIMLVKLLLIIFVDCGQNMLANLYFDGRDLATSATPCTFPVPTQTRQWHKCNLEPALAEKYRICDPESSIYLSQIESLITKLDQISHKHKSECFCDLHHTESDDHDVEDYNDHKIERRIRSTTQTNCWYKFSFAFVDRLRFPRTLIPDSIQYEDLCEKFGQSSINSESAQLHSRHWLNRKNVENYGQQFVNFLSKQWWPQETCEGNILILIVKNTRHILQVLVNLVTSIDDTLTLIYESFYSTPAHKSTKRTLIIRPPGAAPSLNYNHQIPNWALAVFAGCGLLLLLMALGVLWSKKRVRRPGLSNRKQVLRSDSRRWKVGFVGEFNQVVACRNDGNSTNVSIKRQTKITPFKIKLIHIGQAQVLQQKY</sequence>
<keyword evidence="3" id="KW-1185">Reference proteome</keyword>
<dbReference type="Proteomes" id="UP000887565">
    <property type="component" value="Unplaced"/>
</dbReference>
<dbReference type="AlphaFoldDB" id="A0A915L7P9"/>
<feature type="signal peptide" evidence="2">
    <location>
        <begin position="1"/>
        <end position="19"/>
    </location>
</feature>
<accession>A0A915L7P9</accession>
<evidence type="ECO:0000313" key="3">
    <source>
        <dbReference type="Proteomes" id="UP000887565"/>
    </source>
</evidence>
<evidence type="ECO:0000256" key="2">
    <source>
        <dbReference type="SAM" id="SignalP"/>
    </source>
</evidence>
<keyword evidence="1" id="KW-0812">Transmembrane</keyword>
<dbReference type="OMA" id="YSREFCP"/>
<protein>
    <submittedName>
        <fullName evidence="4">Uncharacterized protein</fullName>
    </submittedName>
</protein>
<reference evidence="4" key="1">
    <citation type="submission" date="2022-11" db="UniProtKB">
        <authorList>
            <consortium name="WormBaseParasite"/>
        </authorList>
    </citation>
    <scope>IDENTIFICATION</scope>
</reference>
<keyword evidence="1" id="KW-0472">Membrane</keyword>
<proteinExistence type="predicted"/>
<organism evidence="3 4">
    <name type="scientific">Romanomermis culicivorax</name>
    <name type="common">Nematode worm</name>
    <dbReference type="NCBI Taxonomy" id="13658"/>
    <lineage>
        <taxon>Eukaryota</taxon>
        <taxon>Metazoa</taxon>
        <taxon>Ecdysozoa</taxon>
        <taxon>Nematoda</taxon>
        <taxon>Enoplea</taxon>
        <taxon>Dorylaimia</taxon>
        <taxon>Mermithida</taxon>
        <taxon>Mermithoidea</taxon>
        <taxon>Mermithidae</taxon>
        <taxon>Romanomermis</taxon>
    </lineage>
</organism>
<dbReference type="WBParaSite" id="nRc.2.0.1.t46498-RA">
    <property type="protein sequence ID" value="nRc.2.0.1.t46498-RA"/>
    <property type="gene ID" value="nRc.2.0.1.g46498"/>
</dbReference>
<feature type="transmembrane region" description="Helical" evidence="1">
    <location>
        <begin position="277"/>
        <end position="298"/>
    </location>
</feature>